<gene>
    <name evidence="7" type="ORF">GCM10022399_44020</name>
</gene>
<dbReference type="PANTHER" id="PTHR43065:SF48">
    <property type="entry name" value="HISTIDINE KINASE"/>
    <property type="match status" value="1"/>
</dbReference>
<evidence type="ECO:0000256" key="3">
    <source>
        <dbReference type="ARBA" id="ARBA00022777"/>
    </source>
</evidence>
<feature type="domain" description="Cyclic nucleotide-binding" evidence="5">
    <location>
        <begin position="35"/>
        <end position="66"/>
    </location>
</feature>
<proteinExistence type="predicted"/>
<keyword evidence="7" id="KW-0547">Nucleotide-binding</keyword>
<name>A0ABP7EQG3_9MICO</name>
<dbReference type="SUPFAM" id="SSF55874">
    <property type="entry name" value="ATPase domain of HSP90 chaperone/DNA topoisomerase II/histidine kinase"/>
    <property type="match status" value="1"/>
</dbReference>
<dbReference type="InterPro" id="IPR036890">
    <property type="entry name" value="HATPase_C_sf"/>
</dbReference>
<dbReference type="Gene3D" id="2.60.120.10">
    <property type="entry name" value="Jelly Rolls"/>
    <property type="match status" value="1"/>
</dbReference>
<keyword evidence="7" id="KW-0067">ATP-binding</keyword>
<evidence type="ECO:0000313" key="8">
    <source>
        <dbReference type="Proteomes" id="UP001501468"/>
    </source>
</evidence>
<feature type="domain" description="Histidine kinase" evidence="6">
    <location>
        <begin position="297"/>
        <end position="464"/>
    </location>
</feature>
<dbReference type="CDD" id="cd00038">
    <property type="entry name" value="CAP_ED"/>
    <property type="match status" value="1"/>
</dbReference>
<sequence>MAQLGVLPLFRGLTRAQLEGLGGQGQIEHREEGWVYRQGERAESLFVLLDGEVRVTTRAGADEIEVYRSDLPGACGGATQAHLGDPDRHVYTTSMQSLRTCRLFMLPAAALAAVLRAWFPLMVHLQEQDPAHAVTRAAAQQEGDRLLTRAVLASSLTHELNNPAAAARAAAVALTNRVQRTRETLNRLADGEDSPDRLRALLALQKQASGRAVPAAALSGLELADRQDHLAGWLEEHRVRDGWDLAPTFVQVGLDTDFLAIVLETVGPAMANDAVRWVNYALETDLLLQEVGEATARISTLLASVKAYGEAGRDLQQLVDVHDLLDATLLMFRWRLTDEHVEVVRDYDRSAARVTGSAAELNQVWTNLIDNALDAIGGHGSLTIRTRGHVGQVTIEIVDDGPGIPEDIRAHVFEPFFSTKPIGDGTGIGLDVAARIVVGRHGGTIDVQSEPGRTSLVVSLPVRRAAGPQAPSATT</sequence>
<dbReference type="InterPro" id="IPR004358">
    <property type="entry name" value="Sig_transdc_His_kin-like_C"/>
</dbReference>
<accession>A0ABP7EQG3</accession>
<keyword evidence="4" id="KW-0902">Two-component regulatory system</keyword>
<dbReference type="PROSITE" id="PS50109">
    <property type="entry name" value="HIS_KIN"/>
    <property type="match status" value="1"/>
</dbReference>
<comment type="catalytic activity">
    <reaction evidence="1">
        <text>ATP + protein L-histidine = ADP + protein N-phospho-L-histidine.</text>
        <dbReference type="EC" id="2.7.13.3"/>
    </reaction>
</comment>
<dbReference type="InterPro" id="IPR014710">
    <property type="entry name" value="RmlC-like_jellyroll"/>
</dbReference>
<dbReference type="Proteomes" id="UP001501468">
    <property type="component" value="Unassembled WGS sequence"/>
</dbReference>
<keyword evidence="3" id="KW-0418">Kinase</keyword>
<organism evidence="7 8">
    <name type="scientific">Terrabacter ginsenosidimutans</name>
    <dbReference type="NCBI Taxonomy" id="490575"/>
    <lineage>
        <taxon>Bacteria</taxon>
        <taxon>Bacillati</taxon>
        <taxon>Actinomycetota</taxon>
        <taxon>Actinomycetes</taxon>
        <taxon>Micrococcales</taxon>
        <taxon>Intrasporangiaceae</taxon>
        <taxon>Terrabacter</taxon>
    </lineage>
</organism>
<dbReference type="PROSITE" id="PS50042">
    <property type="entry name" value="CNMP_BINDING_3"/>
    <property type="match status" value="1"/>
</dbReference>
<keyword evidence="3" id="KW-0808">Transferase</keyword>
<reference evidence="8" key="1">
    <citation type="journal article" date="2019" name="Int. J. Syst. Evol. Microbiol.">
        <title>The Global Catalogue of Microorganisms (GCM) 10K type strain sequencing project: providing services to taxonomists for standard genome sequencing and annotation.</title>
        <authorList>
            <consortium name="The Broad Institute Genomics Platform"/>
            <consortium name="The Broad Institute Genome Sequencing Center for Infectious Disease"/>
            <person name="Wu L."/>
            <person name="Ma J."/>
        </authorList>
    </citation>
    <scope>NUCLEOTIDE SEQUENCE [LARGE SCALE GENOMIC DNA]</scope>
    <source>
        <strain evidence="8">JCM 17125</strain>
    </source>
</reference>
<evidence type="ECO:0000259" key="5">
    <source>
        <dbReference type="PROSITE" id="PS50042"/>
    </source>
</evidence>
<evidence type="ECO:0000259" key="6">
    <source>
        <dbReference type="PROSITE" id="PS50109"/>
    </source>
</evidence>
<dbReference type="InterPro" id="IPR018490">
    <property type="entry name" value="cNMP-bd_dom_sf"/>
</dbReference>
<protein>
    <recommendedName>
        <fullName evidence="2">histidine kinase</fullName>
        <ecNumber evidence="2">2.7.13.3</ecNumber>
    </recommendedName>
</protein>
<dbReference type="SUPFAM" id="SSF51206">
    <property type="entry name" value="cAMP-binding domain-like"/>
    <property type="match status" value="1"/>
</dbReference>
<evidence type="ECO:0000313" key="7">
    <source>
        <dbReference type="EMBL" id="GAA3722835.1"/>
    </source>
</evidence>
<dbReference type="Pfam" id="PF02518">
    <property type="entry name" value="HATPase_c"/>
    <property type="match status" value="1"/>
</dbReference>
<dbReference type="Pfam" id="PF00027">
    <property type="entry name" value="cNMP_binding"/>
    <property type="match status" value="1"/>
</dbReference>
<dbReference type="SMART" id="SM00387">
    <property type="entry name" value="HATPase_c"/>
    <property type="match status" value="1"/>
</dbReference>
<evidence type="ECO:0000256" key="4">
    <source>
        <dbReference type="ARBA" id="ARBA00023012"/>
    </source>
</evidence>
<dbReference type="PANTHER" id="PTHR43065">
    <property type="entry name" value="SENSOR HISTIDINE KINASE"/>
    <property type="match status" value="1"/>
</dbReference>
<evidence type="ECO:0000256" key="1">
    <source>
        <dbReference type="ARBA" id="ARBA00000085"/>
    </source>
</evidence>
<dbReference type="EC" id="2.7.13.3" evidence="2"/>
<comment type="caution">
    <text evidence="7">The sequence shown here is derived from an EMBL/GenBank/DDBJ whole genome shotgun (WGS) entry which is preliminary data.</text>
</comment>
<dbReference type="InterPro" id="IPR003594">
    <property type="entry name" value="HATPase_dom"/>
</dbReference>
<dbReference type="RefSeq" id="WP_344952171.1">
    <property type="nucleotide sequence ID" value="NZ_BAABDC010000016.1"/>
</dbReference>
<dbReference type="InterPro" id="IPR005467">
    <property type="entry name" value="His_kinase_dom"/>
</dbReference>
<keyword evidence="8" id="KW-1185">Reference proteome</keyword>
<dbReference type="EMBL" id="BAABDC010000016">
    <property type="protein sequence ID" value="GAA3722835.1"/>
    <property type="molecule type" value="Genomic_DNA"/>
</dbReference>
<dbReference type="Gene3D" id="3.30.565.10">
    <property type="entry name" value="Histidine kinase-like ATPase, C-terminal domain"/>
    <property type="match status" value="1"/>
</dbReference>
<evidence type="ECO:0000256" key="2">
    <source>
        <dbReference type="ARBA" id="ARBA00012438"/>
    </source>
</evidence>
<dbReference type="GO" id="GO:0005524">
    <property type="term" value="F:ATP binding"/>
    <property type="evidence" value="ECO:0007669"/>
    <property type="project" value="UniProtKB-KW"/>
</dbReference>
<dbReference type="PRINTS" id="PR00344">
    <property type="entry name" value="BCTRLSENSOR"/>
</dbReference>
<dbReference type="InterPro" id="IPR000595">
    <property type="entry name" value="cNMP-bd_dom"/>
</dbReference>